<evidence type="ECO:0000256" key="5">
    <source>
        <dbReference type="PROSITE-ProRule" id="PRU00283"/>
    </source>
</evidence>
<feature type="region of interest" description="Disordered" evidence="6">
    <location>
        <begin position="2320"/>
        <end position="2368"/>
    </location>
</feature>
<keyword evidence="5" id="KW-0505">Motor protein</keyword>
<feature type="compositionally biased region" description="Polar residues" evidence="6">
    <location>
        <begin position="2090"/>
        <end position="2101"/>
    </location>
</feature>
<keyword evidence="4" id="KW-0206">Cytoskeleton</keyword>
<feature type="domain" description="Kinesin motor" evidence="7">
    <location>
        <begin position="465"/>
        <end position="813"/>
    </location>
</feature>
<feature type="compositionally biased region" description="Basic and acidic residues" evidence="6">
    <location>
        <begin position="1159"/>
        <end position="1170"/>
    </location>
</feature>
<dbReference type="GO" id="GO:0005524">
    <property type="term" value="F:ATP binding"/>
    <property type="evidence" value="ECO:0007669"/>
    <property type="project" value="UniProtKB-UniRule"/>
</dbReference>
<feature type="compositionally biased region" description="Low complexity" evidence="6">
    <location>
        <begin position="207"/>
        <end position="224"/>
    </location>
</feature>
<feature type="compositionally biased region" description="Polar residues" evidence="6">
    <location>
        <begin position="1043"/>
        <end position="1058"/>
    </location>
</feature>
<evidence type="ECO:0000259" key="7">
    <source>
        <dbReference type="PROSITE" id="PS50067"/>
    </source>
</evidence>
<dbReference type="InterPro" id="IPR027417">
    <property type="entry name" value="P-loop_NTPase"/>
</dbReference>
<dbReference type="Pfam" id="PF00225">
    <property type="entry name" value="Kinesin"/>
    <property type="match status" value="1"/>
</dbReference>
<dbReference type="RefSeq" id="XP_022092903.1">
    <property type="nucleotide sequence ID" value="XM_022237211.1"/>
</dbReference>
<feature type="region of interest" description="Disordered" evidence="6">
    <location>
        <begin position="207"/>
        <end position="232"/>
    </location>
</feature>
<reference evidence="9" key="1">
    <citation type="submission" date="2025-08" db="UniProtKB">
        <authorList>
            <consortium name="RefSeq"/>
        </authorList>
    </citation>
    <scope>IDENTIFICATION</scope>
</reference>
<feature type="compositionally biased region" description="Polar residues" evidence="6">
    <location>
        <begin position="1949"/>
        <end position="1960"/>
    </location>
</feature>
<dbReference type="InterPro" id="IPR001752">
    <property type="entry name" value="Kinesin_motor_dom"/>
</dbReference>
<dbReference type="GO" id="GO:0005856">
    <property type="term" value="C:cytoskeleton"/>
    <property type="evidence" value="ECO:0007669"/>
    <property type="project" value="UniProtKB-SubCell"/>
</dbReference>
<dbReference type="InterPro" id="IPR057090">
    <property type="entry name" value="HTH_KIF26A_B_1st"/>
</dbReference>
<feature type="compositionally biased region" description="Basic and acidic residues" evidence="6">
    <location>
        <begin position="2296"/>
        <end position="2306"/>
    </location>
</feature>
<comment type="subcellular location">
    <subcellularLocation>
        <location evidence="1">Cytoplasm</location>
        <location evidence="1">Cytoskeleton</location>
    </subcellularLocation>
</comment>
<accession>A0A8B7YI40</accession>
<feature type="compositionally biased region" description="Low complexity" evidence="6">
    <location>
        <begin position="820"/>
        <end position="830"/>
    </location>
</feature>
<keyword evidence="3 5" id="KW-0067">ATP-binding</keyword>
<dbReference type="PRINTS" id="PR00380">
    <property type="entry name" value="KINESINHEAVY"/>
</dbReference>
<evidence type="ECO:0000256" key="1">
    <source>
        <dbReference type="ARBA" id="ARBA00004245"/>
    </source>
</evidence>
<sequence length="2425" mass="262774">MASGASSGDDHGPTAEEVKSFKDKLEEMYKPTVNAAGYSPAPSRQQAELRDKDVMMQRMQQGIAPEGAVLHGLAAAASLQDAVMASHSGRGQVGVWCERCNSRLVELKKQALRLMIMHPGLIRLAMKDSSALYERLQIPKSLYEAWNGSQCEVCSTQLKQLKQEAVAMVQSLEEAQSQSEAASLSNLPALVGSRDLASLQRYLYTQHSHGNGSGHSRSSRQGKSALPAASRLPPSVPVAIQAQQYLEESLGSKWRGNQKSGSVLTQCQVQTSYGASANGKGTVSEMSVAGRPAIPQNLPQSLSYLQHHQQMQQQQQLMQQQQMMQHQHQQQQHHLQQQQQQQQADRLAAATAGMRPPFNPAVLRSGTGPPMPVGANIAGTSAAASFFARAAQKLNLSSKKRKQQQQLQQQQLRQPVFVPDPHTREPEPPLFPTNFSQVIAKSPPSAPPSLLRNVARVKDNPGVGKVKVMLRVVPSGNPTDNATFVTVDTKKKQVTLFDPTFLSGFITPANRRAGVAAPKMFAFDAIFPQDASQAEVCSGSVSDIVSSVVNGADGCLFCYGHSHLGKTYTMVGSDKSTHTLGIIPCAIAWLFKLINEKKERTSTRFSVRVSAVEVYGKQENLRDLLVEQANGSNNGCGTSPALYLQEDPICGIQLLNQNELRAPTAEKAAFYLDAAVAARMNKASKEDSEDSKYSHMLFTLHVYQYRIDKSGKGGVIGGRSRLHLIDLGSGDKSGGKIVNGVALSYSALGQVILALLNNQKHIPNKDSKLTRILREAMGSLSCRTVMIAHVSSAIQSYSETLNTIQLSSRIHRMRKKKSKYSGTSSSGGESSCEEGRIRRHVRPLHSRHQSSGMQVTNALNQSEPEYLSSSEQSCDTVIYCGPDGCALSDRELTDNEGPPSHVPLWKPPILESDEEEVDEVPSVAKDLQTFNKSMTDPIYEVIEPEGSSQFQKDACQPASLQQPSGGPSTPAQAPSSRIPVASSPATQIGVVSPFKKSGLPLPTRRLAPKSEQPSSPIEKATAARGTCTEAGPFMSPSSKDDQSASMKANVSVSPAETCQSEEKSQPSVSPKPKVPPRRTPGLSKVMTGEALLEEEDVTLEGLPTVLESQEDEADGKGTPEERASSVDLTTAVLDQVQCLQWEEDVERETEGESVNQEGKTQKISKEEERRLKAGMDQHKDLPPILPPKLFLNCSTSKVPPPPPKPQINKPVQPCLESDDDDELSELRNMDKSLCSQLRAVEPETPGSDSLKDGDFLEGISQKRMSVRERLMLMHSNLGSTDSDAILRCLGSIDNLSDMLEKPISEVSEDDLSIAFSEQDTMSFVSQDTSGAVSFDDNMTLDDLPMGSEAICCIKELEQRSIDSFSENFSLSLNEASVNGCVNEPYLLLGMEDRANLSVGNIGHYVYSDDESEIVETGGERHVRRRRRSEHHSEQEAFDSVSLASHDLEAIKSMYVISSLNLEDISLLDEDLLEGSEITMPEMKLQEGYMEEEATVVTYMTINDEQVVMREKHLAIDHPLRRLSCISDATDATFSTTSRPASFMEQDDDNTIVDENEESTLDNSSSSQWLPKNESSPGLRDANRNWNCSSGRVAGTQAFNLNHQVKGFVDGVQLRTNPEKGAMCLPHLTPNGNQTRPDLRAESPVWQRMDGVVPDQQLSKNGEVLPIPTNGSNNRTFFNLADKKDSQLSQSATSTPIQTPQRSTQNKGVSVIKLVEIESKGVHTSPIHKCCDPAPSEATSISGKINPTPASKSESSSKYDSPQHHARNSSRLRSLSHQPSPLVLSAAISRAKEEMEYRHHRNNSRDFDQSSRDILLLRRPDGADAKEVDSDCHFNYIASKIQQYELSEETKELAEILSTSSSERPPAIGACSSPAFEVEVNPCFSQELDDALIKDAVNPDLPVLDDKPDKESVDEIITCRQCPVSEQDNEGSVAAPQAPCKPNRGLVKPKTNSSHLPQSETEIQHKNSKNFAAKTSDSSRIPVPPAKSSSKPENRSLKGSSIPTKIDRGSKLPIRSTSLTSVNSQKNVQNIKSSKSKASSGLSKSSRSDDSGSTTSKSSSVSSRKTVPLTSKIPQSGNSKASPPGSKAGQKASSQVASSNLPVRNKSLSKSAPSLSKSTAAGTTAPTSKIPTSTGTTGEQALLRNVNNSMAQLQPGNRLTNSSDGSNDSGIASSENVPTPSKRTILSPYSTVTKPRILRGSSSGHGSDNSSTLSDCQASNNATKCRVGGGASSGYESMLRDSEATASGSSCHDSMSECSSGRLKSSKLPKKKFPGSRRSRSAPPRSATDSHQAKNNRWKDLPPRPKCHEDGVEIKVYEVDDVQKLPQQRPDTVKGDPLTATDDRVLKGSKSEASSAITITTSPNPVHSPPITNLDQSPTAPIPTAPPPLDPQCSLLEQLSFRQTRVDRGTRECPLHQYGGAVSLFA</sequence>
<proteinExistence type="inferred from homology"/>
<dbReference type="GO" id="GO:0003777">
    <property type="term" value="F:microtubule motor activity"/>
    <property type="evidence" value="ECO:0007669"/>
    <property type="project" value="InterPro"/>
</dbReference>
<feature type="region of interest" description="Disordered" evidence="6">
    <location>
        <begin position="322"/>
        <end position="349"/>
    </location>
</feature>
<feature type="compositionally biased region" description="Polar residues" evidence="6">
    <location>
        <begin position="1736"/>
        <end position="1749"/>
    </location>
</feature>
<dbReference type="GO" id="GO:0008017">
    <property type="term" value="F:microtubule binding"/>
    <property type="evidence" value="ECO:0007669"/>
    <property type="project" value="InterPro"/>
</dbReference>
<feature type="region of interest" description="Disordered" evidence="6">
    <location>
        <begin position="1555"/>
        <end position="1583"/>
    </location>
</feature>
<feature type="compositionally biased region" description="Low complexity" evidence="6">
    <location>
        <begin position="322"/>
        <end position="343"/>
    </location>
</feature>
<feature type="region of interest" description="Disordered" evidence="6">
    <location>
        <begin position="397"/>
        <end position="429"/>
    </location>
</feature>
<feature type="compositionally biased region" description="Low complexity" evidence="6">
    <location>
        <begin position="1206"/>
        <end position="1215"/>
    </location>
</feature>
<dbReference type="PROSITE" id="PS50067">
    <property type="entry name" value="KINESIN_MOTOR_2"/>
    <property type="match status" value="1"/>
</dbReference>
<feature type="compositionally biased region" description="Basic and acidic residues" evidence="6">
    <location>
        <begin position="1114"/>
        <end position="1124"/>
    </location>
</feature>
<feature type="region of interest" description="Disordered" evidence="6">
    <location>
        <begin position="812"/>
        <end position="835"/>
    </location>
</feature>
<feature type="compositionally biased region" description="Low complexity" evidence="6">
    <location>
        <begin position="2352"/>
        <end position="2361"/>
    </location>
</feature>
<evidence type="ECO:0000256" key="4">
    <source>
        <dbReference type="ARBA" id="ARBA00023212"/>
    </source>
</evidence>
<dbReference type="Proteomes" id="UP000694845">
    <property type="component" value="Unplaced"/>
</dbReference>
<dbReference type="PANTHER" id="PTHR21608:SF7">
    <property type="entry name" value="KINESIN-LIKE PROTEIN CG14535"/>
    <property type="match status" value="1"/>
</dbReference>
<feature type="compositionally biased region" description="Low complexity" evidence="6">
    <location>
        <begin position="2031"/>
        <end position="2064"/>
    </location>
</feature>
<feature type="region of interest" description="Disordered" evidence="6">
    <location>
        <begin position="1198"/>
        <end position="1218"/>
    </location>
</feature>
<feature type="region of interest" description="Disordered" evidence="6">
    <location>
        <begin position="1"/>
        <end position="22"/>
    </location>
</feature>
<dbReference type="SUPFAM" id="SSF52540">
    <property type="entry name" value="P-loop containing nucleoside triphosphate hydrolases"/>
    <property type="match status" value="1"/>
</dbReference>
<dbReference type="InterPro" id="IPR036961">
    <property type="entry name" value="Kinesin_motor_dom_sf"/>
</dbReference>
<keyword evidence="2 5" id="KW-0547">Nucleotide-binding</keyword>
<dbReference type="GO" id="GO:0007018">
    <property type="term" value="P:microtubule-based movement"/>
    <property type="evidence" value="ECO:0007669"/>
    <property type="project" value="InterPro"/>
</dbReference>
<feature type="compositionally biased region" description="Basic and acidic residues" evidence="6">
    <location>
        <begin position="8"/>
        <end position="22"/>
    </location>
</feature>
<feature type="compositionally biased region" description="Low complexity" evidence="6">
    <location>
        <begin position="2199"/>
        <end position="2213"/>
    </location>
</feature>
<feature type="compositionally biased region" description="Polar residues" evidence="6">
    <location>
        <begin position="2014"/>
        <end position="2030"/>
    </location>
</feature>
<dbReference type="PANTHER" id="PTHR21608">
    <property type="entry name" value="KINESIN-LIKE PROTEIN CG14535"/>
    <property type="match status" value="1"/>
</dbReference>
<feature type="compositionally biased region" description="Polar residues" evidence="6">
    <location>
        <begin position="2067"/>
        <end position="2080"/>
    </location>
</feature>
<feature type="compositionally biased region" description="Basic and acidic residues" evidence="6">
    <location>
        <begin position="2340"/>
        <end position="2349"/>
    </location>
</feature>
<evidence type="ECO:0000256" key="6">
    <source>
        <dbReference type="SAM" id="MobiDB-lite"/>
    </source>
</evidence>
<feature type="compositionally biased region" description="Basic residues" evidence="6">
    <location>
        <begin position="2263"/>
        <end position="2279"/>
    </location>
</feature>
<feature type="region of interest" description="Disordered" evidence="6">
    <location>
        <begin position="1683"/>
        <end position="1707"/>
    </location>
</feature>
<dbReference type="Pfam" id="PF23081">
    <property type="entry name" value="HTH_KIF26A_B_1st"/>
    <property type="match status" value="1"/>
</dbReference>
<feature type="compositionally biased region" description="Polar residues" evidence="6">
    <location>
        <begin position="1968"/>
        <end position="1978"/>
    </location>
</feature>
<dbReference type="InterPro" id="IPR027640">
    <property type="entry name" value="Kinesin-like_fam"/>
</dbReference>
<protein>
    <submittedName>
        <fullName evidence="9">Kinesin-like protein KIF26B isoform X1</fullName>
    </submittedName>
</protein>
<feature type="region of interest" description="Disordered" evidence="6">
    <location>
        <begin position="1924"/>
        <end position="2306"/>
    </location>
</feature>
<feature type="compositionally biased region" description="Polar residues" evidence="6">
    <location>
        <begin position="1686"/>
        <end position="1707"/>
    </location>
</feature>
<keyword evidence="4" id="KW-0963">Cytoplasm</keyword>
<feature type="compositionally biased region" description="Low complexity" evidence="6">
    <location>
        <begin position="2105"/>
        <end position="2120"/>
    </location>
</feature>
<feature type="binding site" evidence="5">
    <location>
        <begin position="560"/>
        <end position="567"/>
    </location>
    <ligand>
        <name>ATP</name>
        <dbReference type="ChEBI" id="CHEBI:30616"/>
    </ligand>
</feature>
<evidence type="ECO:0000313" key="8">
    <source>
        <dbReference type="Proteomes" id="UP000694845"/>
    </source>
</evidence>
<dbReference type="SMART" id="SM00129">
    <property type="entry name" value="KISc"/>
    <property type="match status" value="1"/>
</dbReference>
<organism evidence="8 9">
    <name type="scientific">Acanthaster planci</name>
    <name type="common">Crown-of-thorns starfish</name>
    <dbReference type="NCBI Taxonomy" id="133434"/>
    <lineage>
        <taxon>Eukaryota</taxon>
        <taxon>Metazoa</taxon>
        <taxon>Echinodermata</taxon>
        <taxon>Eleutherozoa</taxon>
        <taxon>Asterozoa</taxon>
        <taxon>Asteroidea</taxon>
        <taxon>Valvatacea</taxon>
        <taxon>Valvatida</taxon>
        <taxon>Acanthasteridae</taxon>
        <taxon>Acanthaster</taxon>
    </lineage>
</organism>
<feature type="region of interest" description="Disordered" evidence="6">
    <location>
        <begin position="1144"/>
        <end position="1170"/>
    </location>
</feature>
<feature type="compositionally biased region" description="Low complexity" evidence="6">
    <location>
        <begin position="404"/>
        <end position="414"/>
    </location>
</feature>
<dbReference type="OrthoDB" id="8862460at2759"/>
<dbReference type="Gene3D" id="3.40.850.10">
    <property type="entry name" value="Kinesin motor domain"/>
    <property type="match status" value="1"/>
</dbReference>
<name>A0A8B7YI40_ACAPL</name>
<gene>
    <name evidence="9" type="primary">LOC110980495</name>
</gene>
<feature type="region of interest" description="Disordered" evidence="6">
    <location>
        <begin position="1721"/>
        <end position="1780"/>
    </location>
</feature>
<comment type="similarity">
    <text evidence="5">Belongs to the TRAFAC class myosin-kinesin ATPase superfamily. Kinesin family.</text>
</comment>
<evidence type="ECO:0000256" key="2">
    <source>
        <dbReference type="ARBA" id="ARBA00022741"/>
    </source>
</evidence>
<keyword evidence="8" id="KW-1185">Reference proteome</keyword>
<evidence type="ECO:0000313" key="9">
    <source>
        <dbReference type="RefSeq" id="XP_022092903.1"/>
    </source>
</evidence>
<feature type="compositionally biased region" description="Polar residues" evidence="6">
    <location>
        <begin position="2121"/>
        <end position="2192"/>
    </location>
</feature>
<evidence type="ECO:0000256" key="3">
    <source>
        <dbReference type="ARBA" id="ARBA00022840"/>
    </source>
</evidence>
<feature type="region of interest" description="Disordered" evidence="6">
    <location>
        <begin position="946"/>
        <end position="1129"/>
    </location>
</feature>
<feature type="compositionally biased region" description="Polar residues" evidence="6">
    <location>
        <begin position="1560"/>
        <end position="1575"/>
    </location>
</feature>
<dbReference type="KEGG" id="aplc:110980495"/>
<feature type="compositionally biased region" description="Low complexity" evidence="6">
    <location>
        <begin position="2246"/>
        <end position="2262"/>
    </location>
</feature>
<dbReference type="GeneID" id="110980495"/>
<feature type="compositionally biased region" description="Polar residues" evidence="6">
    <location>
        <begin position="958"/>
        <end position="975"/>
    </location>
</feature>